<proteinExistence type="predicted"/>
<evidence type="ECO:0000313" key="2">
    <source>
        <dbReference type="EMBL" id="RJG50704.1"/>
    </source>
</evidence>
<reference evidence="2 3" key="2">
    <citation type="submission" date="2019-01" db="EMBL/GenBank/DDBJ databases">
        <title>Motilimonas pumilus sp. nov., isolated from the gut of sea cucumber (Apostichopus japonicus).</title>
        <authorList>
            <person name="Wang F.-Q."/>
            <person name="Ren L.-H."/>
            <person name="Lin Y.-W."/>
            <person name="Sun G.-H."/>
            <person name="Du Z.-J."/>
            <person name="Zhao J.-X."/>
            <person name="Liu X.-J."/>
            <person name="Liu L.-J."/>
        </authorList>
    </citation>
    <scope>NUCLEOTIDE SEQUENCE [LARGE SCALE GENOMIC DNA]</scope>
    <source>
        <strain evidence="2 3">PLHSC7-2</strain>
    </source>
</reference>
<accession>A0A418YJP5</accession>
<name>A0A418YJP5_9GAMM</name>
<dbReference type="RefSeq" id="WP_119909504.1">
    <property type="nucleotide sequence ID" value="NZ_QZCH01000002.1"/>
</dbReference>
<dbReference type="OrthoDB" id="761740at2"/>
<feature type="chain" id="PRO_5019551221" evidence="1">
    <location>
        <begin position="22"/>
        <end position="151"/>
    </location>
</feature>
<feature type="signal peptide" evidence="1">
    <location>
        <begin position="1"/>
        <end position="21"/>
    </location>
</feature>
<comment type="caution">
    <text evidence="2">The sequence shown here is derived from an EMBL/GenBank/DDBJ whole genome shotgun (WGS) entry which is preliminary data.</text>
</comment>
<evidence type="ECO:0000256" key="1">
    <source>
        <dbReference type="SAM" id="SignalP"/>
    </source>
</evidence>
<evidence type="ECO:0000313" key="3">
    <source>
        <dbReference type="Proteomes" id="UP000283255"/>
    </source>
</evidence>
<protein>
    <submittedName>
        <fullName evidence="2">Uncharacterized protein</fullName>
    </submittedName>
</protein>
<organism evidence="2 3">
    <name type="scientific">Motilimonas pumila</name>
    <dbReference type="NCBI Taxonomy" id="2303987"/>
    <lineage>
        <taxon>Bacteria</taxon>
        <taxon>Pseudomonadati</taxon>
        <taxon>Pseudomonadota</taxon>
        <taxon>Gammaproteobacteria</taxon>
        <taxon>Alteromonadales</taxon>
        <taxon>Alteromonadales genera incertae sedis</taxon>
        <taxon>Motilimonas</taxon>
    </lineage>
</organism>
<dbReference type="EMBL" id="QZCH01000002">
    <property type="protein sequence ID" value="RJG50704.1"/>
    <property type="molecule type" value="Genomic_DNA"/>
</dbReference>
<dbReference type="Proteomes" id="UP000283255">
    <property type="component" value="Unassembled WGS sequence"/>
</dbReference>
<sequence>MKTLIKWTLSTLLLCSAVVKADEGSPELGKYPKVYQTQDYQVTILRIGSKEAQTYLVKVDGLDNDFDGQIYKHHTLCDNTSCKKYKLETKEIPGTQRWWTIQTTQSWGGNTGLVMYPPGIEEKQYLYKAERPKSFEPAAFYQTYLGQITQR</sequence>
<reference evidence="2 3" key="1">
    <citation type="submission" date="2018-09" db="EMBL/GenBank/DDBJ databases">
        <authorList>
            <person name="Wang F."/>
        </authorList>
    </citation>
    <scope>NUCLEOTIDE SEQUENCE [LARGE SCALE GENOMIC DNA]</scope>
    <source>
        <strain evidence="2 3">PLHSC7-2</strain>
    </source>
</reference>
<keyword evidence="1" id="KW-0732">Signal</keyword>
<keyword evidence="3" id="KW-1185">Reference proteome</keyword>
<gene>
    <name evidence="2" type="ORF">D1Z90_04305</name>
</gene>
<dbReference type="AlphaFoldDB" id="A0A418YJP5"/>